<feature type="binding site" evidence="4">
    <location>
        <begin position="12"/>
        <end position="14"/>
    </location>
    <ligand>
        <name>N(1)-(5-phospho-beta-D-ribosyl)glycinamide</name>
        <dbReference type="ChEBI" id="CHEBI:143788"/>
    </ligand>
</feature>
<dbReference type="PANTHER" id="PTHR43369:SF2">
    <property type="entry name" value="PHOSPHORIBOSYLGLYCINAMIDE FORMYLTRANSFERASE"/>
    <property type="match status" value="1"/>
</dbReference>
<dbReference type="EMBL" id="BAABBW010000004">
    <property type="protein sequence ID" value="GAA4177306.1"/>
    <property type="molecule type" value="Genomic_DNA"/>
</dbReference>
<dbReference type="CDD" id="cd08645">
    <property type="entry name" value="FMT_core_GART"/>
    <property type="match status" value="1"/>
</dbReference>
<evidence type="ECO:0000259" key="5">
    <source>
        <dbReference type="Pfam" id="PF00551"/>
    </source>
</evidence>
<evidence type="ECO:0000313" key="7">
    <source>
        <dbReference type="Proteomes" id="UP001501079"/>
    </source>
</evidence>
<dbReference type="Gene3D" id="3.40.50.170">
    <property type="entry name" value="Formyl transferase, N-terminal domain"/>
    <property type="match status" value="1"/>
</dbReference>
<dbReference type="SUPFAM" id="SSF53328">
    <property type="entry name" value="Formyltransferase"/>
    <property type="match status" value="1"/>
</dbReference>
<dbReference type="PANTHER" id="PTHR43369">
    <property type="entry name" value="PHOSPHORIBOSYLGLYCINAMIDE FORMYLTRANSFERASE"/>
    <property type="match status" value="1"/>
</dbReference>
<feature type="domain" description="Formyl transferase N-terminal" evidence="5">
    <location>
        <begin position="4"/>
        <end position="182"/>
    </location>
</feature>
<dbReference type="RefSeq" id="WP_344755073.1">
    <property type="nucleotide sequence ID" value="NZ_BAABBW010000004.1"/>
</dbReference>
<dbReference type="Proteomes" id="UP001501079">
    <property type="component" value="Unassembled WGS sequence"/>
</dbReference>
<comment type="pathway">
    <text evidence="1 4">Purine metabolism; IMP biosynthesis via de novo pathway; N(2)-formyl-N(1)-(5-phospho-D-ribosyl)glycinamide from N(1)-(5-phospho-D-ribosyl)glycinamide (10-formyl THF route): step 1/1.</text>
</comment>
<gene>
    <name evidence="4 6" type="primary">purN</name>
    <name evidence="6" type="ORF">GCM10022287_25930</name>
</gene>
<keyword evidence="7" id="KW-1185">Reference proteome</keyword>
<comment type="function">
    <text evidence="4">Catalyzes the transfer of a formyl group from 10-formyltetrahydrofolate to 5-phospho-ribosyl-glycinamide (GAR), producing 5-phospho-ribosyl-N-formylglycinamide (FGAR) and tetrahydrofolate.</text>
</comment>
<feature type="active site" description="Proton donor" evidence="4">
    <location>
        <position position="109"/>
    </location>
</feature>
<dbReference type="HAMAP" id="MF_01930">
    <property type="entry name" value="PurN"/>
    <property type="match status" value="1"/>
</dbReference>
<dbReference type="Pfam" id="PF00551">
    <property type="entry name" value="Formyl_trans_N"/>
    <property type="match status" value="1"/>
</dbReference>
<feature type="site" description="Raises pKa of active site His" evidence="4">
    <location>
        <position position="145"/>
    </location>
</feature>
<evidence type="ECO:0000256" key="3">
    <source>
        <dbReference type="ARBA" id="ARBA00022755"/>
    </source>
</evidence>
<evidence type="ECO:0000256" key="2">
    <source>
        <dbReference type="ARBA" id="ARBA00022679"/>
    </source>
</evidence>
<sequence length="210" mass="22169">MLSVVVLISGGGSNLRALLEAAADAEYPARVVAVGTDRPEAEGLAHAEDFGIPTFEVALSSFESREAWGDALLEQIRQWNPDLVVLSGFMRLLPPHVVDALAPNLINTHPAYLPEFPGAHGVRDALAAGATQTGASLIVVDNGVDTGPIIARERIPIEPGDTETSLHERIKPVERRLLIQAVLDIANGNLELAALQGPEARAAEGAALDE</sequence>
<protein>
    <recommendedName>
        <fullName evidence="4">Phosphoribosylglycinamide formyltransferase</fullName>
        <ecNumber evidence="4">2.1.2.2</ecNumber>
    </recommendedName>
    <alternativeName>
        <fullName evidence="4">5'-phosphoribosylglycinamide transformylase</fullName>
    </alternativeName>
    <alternativeName>
        <fullName evidence="4">GAR transformylase</fullName>
        <shortName evidence="4">GART</shortName>
    </alternativeName>
</protein>
<evidence type="ECO:0000313" key="6">
    <source>
        <dbReference type="EMBL" id="GAA4177306.1"/>
    </source>
</evidence>
<accession>A0ABP8A405</accession>
<proteinExistence type="inferred from homology"/>
<feature type="binding site" evidence="4">
    <location>
        <position position="107"/>
    </location>
    <ligand>
        <name>(6R)-10-formyltetrahydrofolate</name>
        <dbReference type="ChEBI" id="CHEBI:195366"/>
    </ligand>
</feature>
<feature type="binding site" evidence="4">
    <location>
        <position position="65"/>
    </location>
    <ligand>
        <name>(6R)-10-formyltetrahydrofolate</name>
        <dbReference type="ChEBI" id="CHEBI:195366"/>
    </ligand>
</feature>
<dbReference type="EC" id="2.1.2.2" evidence="4"/>
<comment type="similarity">
    <text evidence="4">Belongs to the GART family.</text>
</comment>
<feature type="binding site" evidence="4">
    <location>
        <begin position="90"/>
        <end position="93"/>
    </location>
    <ligand>
        <name>(6R)-10-formyltetrahydrofolate</name>
        <dbReference type="ChEBI" id="CHEBI:195366"/>
    </ligand>
</feature>
<name>A0ABP8A405_9MICO</name>
<organism evidence="6 7">
    <name type="scientific">Gryllotalpicola koreensis</name>
    <dbReference type="NCBI Taxonomy" id="993086"/>
    <lineage>
        <taxon>Bacteria</taxon>
        <taxon>Bacillati</taxon>
        <taxon>Actinomycetota</taxon>
        <taxon>Actinomycetes</taxon>
        <taxon>Micrococcales</taxon>
        <taxon>Microbacteriaceae</taxon>
        <taxon>Gryllotalpicola</taxon>
    </lineage>
</organism>
<keyword evidence="2 4" id="KW-0808">Transferase</keyword>
<evidence type="ECO:0000256" key="1">
    <source>
        <dbReference type="ARBA" id="ARBA00005054"/>
    </source>
</evidence>
<dbReference type="NCBIfam" id="TIGR00639">
    <property type="entry name" value="PurN"/>
    <property type="match status" value="1"/>
</dbReference>
<comment type="caution">
    <text evidence="6">The sequence shown here is derived from an EMBL/GenBank/DDBJ whole genome shotgun (WGS) entry which is preliminary data.</text>
</comment>
<comment type="catalytic activity">
    <reaction evidence="4">
        <text>N(1)-(5-phospho-beta-D-ribosyl)glycinamide + (6R)-10-formyltetrahydrofolate = N(2)-formyl-N(1)-(5-phospho-beta-D-ribosyl)glycinamide + (6S)-5,6,7,8-tetrahydrofolate + H(+)</text>
        <dbReference type="Rhea" id="RHEA:15053"/>
        <dbReference type="ChEBI" id="CHEBI:15378"/>
        <dbReference type="ChEBI" id="CHEBI:57453"/>
        <dbReference type="ChEBI" id="CHEBI:143788"/>
        <dbReference type="ChEBI" id="CHEBI:147286"/>
        <dbReference type="ChEBI" id="CHEBI:195366"/>
        <dbReference type="EC" id="2.1.2.2"/>
    </reaction>
</comment>
<reference evidence="7" key="1">
    <citation type="journal article" date="2019" name="Int. J. Syst. Evol. Microbiol.">
        <title>The Global Catalogue of Microorganisms (GCM) 10K type strain sequencing project: providing services to taxonomists for standard genome sequencing and annotation.</title>
        <authorList>
            <consortium name="The Broad Institute Genomics Platform"/>
            <consortium name="The Broad Institute Genome Sequencing Center for Infectious Disease"/>
            <person name="Wu L."/>
            <person name="Ma J."/>
        </authorList>
    </citation>
    <scope>NUCLEOTIDE SEQUENCE [LARGE SCALE GENOMIC DNA]</scope>
    <source>
        <strain evidence="7">JCM 17591</strain>
    </source>
</reference>
<keyword evidence="3 4" id="KW-0658">Purine biosynthesis</keyword>
<dbReference type="InterPro" id="IPR002376">
    <property type="entry name" value="Formyl_transf_N"/>
</dbReference>
<dbReference type="InterPro" id="IPR036477">
    <property type="entry name" value="Formyl_transf_N_sf"/>
</dbReference>
<dbReference type="InterPro" id="IPR004607">
    <property type="entry name" value="GART"/>
</dbReference>
<evidence type="ECO:0000256" key="4">
    <source>
        <dbReference type="HAMAP-Rule" id="MF_01930"/>
    </source>
</evidence>